<dbReference type="PROSITE" id="PS50113">
    <property type="entry name" value="PAC"/>
    <property type="match status" value="1"/>
</dbReference>
<dbReference type="PANTHER" id="PTHR43065">
    <property type="entry name" value="SENSOR HISTIDINE KINASE"/>
    <property type="match status" value="1"/>
</dbReference>
<dbReference type="InterPro" id="IPR000014">
    <property type="entry name" value="PAS"/>
</dbReference>
<dbReference type="InterPro" id="IPR000700">
    <property type="entry name" value="PAS-assoc_C"/>
</dbReference>
<gene>
    <name evidence="3" type="ORF">K8N75_06770</name>
</gene>
<dbReference type="Gene3D" id="3.30.450.20">
    <property type="entry name" value="PAS domain"/>
    <property type="match status" value="1"/>
</dbReference>
<dbReference type="NCBIfam" id="TIGR00229">
    <property type="entry name" value="sensory_box"/>
    <property type="match status" value="1"/>
</dbReference>
<accession>A0A8T5UX38</accession>
<dbReference type="CDD" id="cd00130">
    <property type="entry name" value="PAS"/>
    <property type="match status" value="1"/>
</dbReference>
<dbReference type="InterPro" id="IPR035965">
    <property type="entry name" value="PAS-like_dom_sf"/>
</dbReference>
<dbReference type="InterPro" id="IPR036890">
    <property type="entry name" value="HATPase_C_sf"/>
</dbReference>
<protein>
    <submittedName>
        <fullName evidence="3">PAS domain-containing protein</fullName>
    </submittedName>
</protein>
<dbReference type="Proteomes" id="UP000825933">
    <property type="component" value="Unassembled WGS sequence"/>
</dbReference>
<evidence type="ECO:0000313" key="4">
    <source>
        <dbReference type="Proteomes" id="UP000825933"/>
    </source>
</evidence>
<dbReference type="PROSITE" id="PS50109">
    <property type="entry name" value="HIS_KIN"/>
    <property type="match status" value="1"/>
</dbReference>
<dbReference type="RefSeq" id="WP_223791329.1">
    <property type="nucleotide sequence ID" value="NZ_JAIOUQ010000007.1"/>
</dbReference>
<comment type="caution">
    <text evidence="3">The sequence shown here is derived from an EMBL/GenBank/DDBJ whole genome shotgun (WGS) entry which is preliminary data.</text>
</comment>
<dbReference type="InterPro" id="IPR013656">
    <property type="entry name" value="PAS_4"/>
</dbReference>
<dbReference type="InterPro" id="IPR005467">
    <property type="entry name" value="His_kinase_dom"/>
</dbReference>
<name>A0A8T5UX38_9EURY</name>
<dbReference type="SMART" id="SM00387">
    <property type="entry name" value="HATPase_c"/>
    <property type="match status" value="1"/>
</dbReference>
<dbReference type="SUPFAM" id="SSF55785">
    <property type="entry name" value="PYP-like sensor domain (PAS domain)"/>
    <property type="match status" value="1"/>
</dbReference>
<sequence>MYRERNLIIEKSILGSEKGCELIFDAIPDLIAILDTDHRIVKVNKAMADKVNKSPNTLMGTICYHAVHNSEKPPANCPHAQLLKDGLEHSSEIYEENLGGYFIVTASPISDNDGKLIGSIHIAHDITKRKEIEEKLEKTLQEKDILMKEIYHRVKNNLMVISSLLSLQSRYIKDKDTKEIFRESQNRAKSMALIHEKLYKSEDLKHINFTEYLQKLSNDLYNTYTTDKNLVKLVLDVDNIILDVEISIPLGLILNELLTNSLKHAFPDGRNGEIKVELHLEEDSRYYLSVADNGIGLPKDLNLQKTGTLGMQIINSLTEQINGKLVLDSNMGTKFTIFFNDQEEID</sequence>
<dbReference type="Gene3D" id="3.30.565.10">
    <property type="entry name" value="Histidine kinase-like ATPase, C-terminal domain"/>
    <property type="match status" value="1"/>
</dbReference>
<feature type="domain" description="PAC" evidence="2">
    <location>
        <begin position="87"/>
        <end position="138"/>
    </location>
</feature>
<dbReference type="Pfam" id="PF02518">
    <property type="entry name" value="HATPase_c"/>
    <property type="match status" value="1"/>
</dbReference>
<keyword evidence="4" id="KW-1185">Reference proteome</keyword>
<evidence type="ECO:0000259" key="1">
    <source>
        <dbReference type="PROSITE" id="PS50109"/>
    </source>
</evidence>
<reference evidence="4" key="1">
    <citation type="journal article" date="2022" name="Microbiol. Resour. Announc.">
        <title>Draft Genome Sequence of a Methanogenic Archaeon from West Spitsbergen Permafrost.</title>
        <authorList>
            <person name="Trubitsyn V."/>
            <person name="Rivkina E."/>
            <person name="Shcherbakova V."/>
        </authorList>
    </citation>
    <scope>NUCLEOTIDE SEQUENCE [LARGE SCALE GENOMIC DNA]</scope>
    <source>
        <strain evidence="4">VT</strain>
    </source>
</reference>
<organism evidence="3 4">
    <name type="scientific">Methanobacterium spitsbergense</name>
    <dbReference type="NCBI Taxonomy" id="2874285"/>
    <lineage>
        <taxon>Archaea</taxon>
        <taxon>Methanobacteriati</taxon>
        <taxon>Methanobacteriota</taxon>
        <taxon>Methanomada group</taxon>
        <taxon>Methanobacteria</taxon>
        <taxon>Methanobacteriales</taxon>
        <taxon>Methanobacteriaceae</taxon>
        <taxon>Methanobacterium</taxon>
    </lineage>
</organism>
<dbReference type="InterPro" id="IPR011495">
    <property type="entry name" value="Sig_transdc_His_kin_sub2_dim/P"/>
</dbReference>
<dbReference type="EMBL" id="JAIOUQ010000007">
    <property type="protein sequence ID" value="MBZ2165740.1"/>
    <property type="molecule type" value="Genomic_DNA"/>
</dbReference>
<dbReference type="Pfam" id="PF08448">
    <property type="entry name" value="PAS_4"/>
    <property type="match status" value="1"/>
</dbReference>
<dbReference type="Pfam" id="PF07568">
    <property type="entry name" value="HisKA_2"/>
    <property type="match status" value="1"/>
</dbReference>
<evidence type="ECO:0000259" key="2">
    <source>
        <dbReference type="PROSITE" id="PS50113"/>
    </source>
</evidence>
<evidence type="ECO:0000313" key="3">
    <source>
        <dbReference type="EMBL" id="MBZ2165740.1"/>
    </source>
</evidence>
<dbReference type="AlphaFoldDB" id="A0A8T5UX38"/>
<dbReference type="SUPFAM" id="SSF55874">
    <property type="entry name" value="ATPase domain of HSP90 chaperone/DNA topoisomerase II/histidine kinase"/>
    <property type="match status" value="1"/>
</dbReference>
<proteinExistence type="predicted"/>
<feature type="domain" description="Histidine kinase" evidence="1">
    <location>
        <begin position="149"/>
        <end position="343"/>
    </location>
</feature>
<dbReference type="InterPro" id="IPR003594">
    <property type="entry name" value="HATPase_dom"/>
</dbReference>
<dbReference type="PANTHER" id="PTHR43065:SF23">
    <property type="entry name" value="SENSOR HISTIDINE KINASE PDTAS"/>
    <property type="match status" value="1"/>
</dbReference>